<evidence type="ECO:0000313" key="2">
    <source>
        <dbReference type="Proteomes" id="UP001215598"/>
    </source>
</evidence>
<organism evidence="1 2">
    <name type="scientific">Mycena metata</name>
    <dbReference type="NCBI Taxonomy" id="1033252"/>
    <lineage>
        <taxon>Eukaryota</taxon>
        <taxon>Fungi</taxon>
        <taxon>Dikarya</taxon>
        <taxon>Basidiomycota</taxon>
        <taxon>Agaricomycotina</taxon>
        <taxon>Agaricomycetes</taxon>
        <taxon>Agaricomycetidae</taxon>
        <taxon>Agaricales</taxon>
        <taxon>Marasmiineae</taxon>
        <taxon>Mycenaceae</taxon>
        <taxon>Mycena</taxon>
    </lineage>
</organism>
<feature type="non-terminal residue" evidence="1">
    <location>
        <position position="1"/>
    </location>
</feature>
<reference evidence="1" key="1">
    <citation type="submission" date="2023-03" db="EMBL/GenBank/DDBJ databases">
        <title>Massive genome expansion in bonnet fungi (Mycena s.s.) driven by repeated elements and novel gene families across ecological guilds.</title>
        <authorList>
            <consortium name="Lawrence Berkeley National Laboratory"/>
            <person name="Harder C.B."/>
            <person name="Miyauchi S."/>
            <person name="Viragh M."/>
            <person name="Kuo A."/>
            <person name="Thoen E."/>
            <person name="Andreopoulos B."/>
            <person name="Lu D."/>
            <person name="Skrede I."/>
            <person name="Drula E."/>
            <person name="Henrissat B."/>
            <person name="Morin E."/>
            <person name="Kohler A."/>
            <person name="Barry K."/>
            <person name="LaButti K."/>
            <person name="Morin E."/>
            <person name="Salamov A."/>
            <person name="Lipzen A."/>
            <person name="Mereny Z."/>
            <person name="Hegedus B."/>
            <person name="Baldrian P."/>
            <person name="Stursova M."/>
            <person name="Weitz H."/>
            <person name="Taylor A."/>
            <person name="Grigoriev I.V."/>
            <person name="Nagy L.G."/>
            <person name="Martin F."/>
            <person name="Kauserud H."/>
        </authorList>
    </citation>
    <scope>NUCLEOTIDE SEQUENCE</scope>
    <source>
        <strain evidence="1">CBHHK182m</strain>
    </source>
</reference>
<dbReference type="Proteomes" id="UP001215598">
    <property type="component" value="Unassembled WGS sequence"/>
</dbReference>
<sequence length="75" mass="8231">ACMALQNDDLTEDAVVITALSTLPFCCHEDLLTMPRSSLIAVAESLNTRLPAVLRISLARMRTDAAIRNEIEFVV</sequence>
<feature type="non-terminal residue" evidence="1">
    <location>
        <position position="75"/>
    </location>
</feature>
<comment type="caution">
    <text evidence="1">The sequence shown here is derived from an EMBL/GenBank/DDBJ whole genome shotgun (WGS) entry which is preliminary data.</text>
</comment>
<dbReference type="AlphaFoldDB" id="A0AAD7NRN3"/>
<name>A0AAD7NRN3_9AGAR</name>
<evidence type="ECO:0000313" key="1">
    <source>
        <dbReference type="EMBL" id="KAJ7771859.1"/>
    </source>
</evidence>
<proteinExistence type="predicted"/>
<accession>A0AAD7NRN3</accession>
<dbReference type="EMBL" id="JARKIB010000015">
    <property type="protein sequence ID" value="KAJ7771859.1"/>
    <property type="molecule type" value="Genomic_DNA"/>
</dbReference>
<protein>
    <submittedName>
        <fullName evidence="1">Uncharacterized protein</fullName>
    </submittedName>
</protein>
<gene>
    <name evidence="1" type="ORF">B0H16DRAFT_1218178</name>
</gene>
<keyword evidence="2" id="KW-1185">Reference proteome</keyword>